<dbReference type="Proteomes" id="UP000218765">
    <property type="component" value="Chromosome"/>
</dbReference>
<organism evidence="1 2">
    <name type="scientific">Thiohalobacter thiocyanaticus</name>
    <dbReference type="NCBI Taxonomy" id="585455"/>
    <lineage>
        <taxon>Bacteria</taxon>
        <taxon>Pseudomonadati</taxon>
        <taxon>Pseudomonadota</taxon>
        <taxon>Gammaproteobacteria</taxon>
        <taxon>Thiohalobacterales</taxon>
        <taxon>Thiohalobacteraceae</taxon>
        <taxon>Thiohalobacter</taxon>
    </lineage>
</organism>
<sequence>MSGVMESGTMANNPADAASPRRGRLVLVLIFAFFALPLVVAWVMNFAGDWVPQASANHGTLIQPVRPVELQGLVGLDGEAFDPARLADDWTLVYLHRGACDETCYNTLYKLRQVRLAQGKNIDRVQRLLLLAEPVTPDWAREARGHYPGMQIARPRQQGAAALTPFPAAGRVYLIDPLGQLMMEYPLQAEPAGMIEDLERLLRISYVG</sequence>
<evidence type="ECO:0000313" key="1">
    <source>
        <dbReference type="EMBL" id="BAZ92432.1"/>
    </source>
</evidence>
<dbReference type="EMBL" id="AP018052">
    <property type="protein sequence ID" value="BAZ92432.1"/>
    <property type="molecule type" value="Genomic_DNA"/>
</dbReference>
<gene>
    <name evidence="1" type="ORF">FOKN1_0027</name>
</gene>
<evidence type="ECO:0000313" key="2">
    <source>
        <dbReference type="Proteomes" id="UP000218765"/>
    </source>
</evidence>
<keyword evidence="2" id="KW-1185">Reference proteome</keyword>
<protein>
    <submittedName>
        <fullName evidence="1">Uncharacterized protein</fullName>
    </submittedName>
</protein>
<dbReference type="InterPro" id="IPR036249">
    <property type="entry name" value="Thioredoxin-like_sf"/>
</dbReference>
<proteinExistence type="predicted"/>
<name>A0A1Z4VLV4_9GAMM</name>
<dbReference type="SUPFAM" id="SSF52833">
    <property type="entry name" value="Thioredoxin-like"/>
    <property type="match status" value="1"/>
</dbReference>
<accession>A0A1Z4VLV4</accession>
<dbReference type="AlphaFoldDB" id="A0A1Z4VLV4"/>
<dbReference type="KEGG" id="ttc:FOKN1_0027"/>
<reference evidence="1 2" key="1">
    <citation type="submission" date="2017-05" db="EMBL/GenBank/DDBJ databases">
        <title>Thiocyanate degradation by Thiohalobacter thiocyanaticus FOKN1.</title>
        <authorList>
            <person name="Oshiki M."/>
            <person name="Fukushima T."/>
            <person name="Kawano S."/>
            <person name="Nakagawa J."/>
        </authorList>
    </citation>
    <scope>NUCLEOTIDE SEQUENCE [LARGE SCALE GENOMIC DNA]</scope>
    <source>
        <strain evidence="1 2">FOKN1</strain>
    </source>
</reference>